<feature type="compositionally biased region" description="Low complexity" evidence="1">
    <location>
        <begin position="55"/>
        <end position="64"/>
    </location>
</feature>
<name>A0A699IDZ6_TANCI</name>
<reference evidence="2" key="1">
    <citation type="journal article" date="2019" name="Sci. Rep.">
        <title>Draft genome of Tanacetum cinerariifolium, the natural source of mosquito coil.</title>
        <authorList>
            <person name="Yamashiro T."/>
            <person name="Shiraishi A."/>
            <person name="Satake H."/>
            <person name="Nakayama K."/>
        </authorList>
    </citation>
    <scope>NUCLEOTIDE SEQUENCE</scope>
</reference>
<dbReference type="AlphaFoldDB" id="A0A699IDZ6"/>
<sequence length="354" mass="40840">MKEILHYRMFESNSYRSHPDHTALYEALEESMQRDNNDELHEKSAAWKTSDTREAPSSSSKQKPASPPPVDDNPIPNDMHLLESEDTGATYLPNIKTHPDWLKPLLEEEAPETPKLDWVIPPNDLSEIKNNQADALAKTKLLPLGGPPGQVTIQTQYFFNSDMEYLVSGNKERRHALSISKLKAAYYPDFGLEELVLSLWTESESAYDISLAYCISHRYGYTYLKEIVLCRADYKEYKISKADFKNLHLNDFKDMYLLHLQGKLKHLSGADKVTLSTAVNLWTGTSSSDNADRNDQKKMMRETEVHKFSDGTLARILEKLDYMVKDYKLFKFNPDMENRIWTEDDKRRSQELSS</sequence>
<proteinExistence type="predicted"/>
<feature type="region of interest" description="Disordered" evidence="1">
    <location>
        <begin position="29"/>
        <end position="81"/>
    </location>
</feature>
<evidence type="ECO:0000256" key="1">
    <source>
        <dbReference type="SAM" id="MobiDB-lite"/>
    </source>
</evidence>
<dbReference type="EMBL" id="BKCJ010280002">
    <property type="protein sequence ID" value="GEZ44705.1"/>
    <property type="molecule type" value="Genomic_DNA"/>
</dbReference>
<accession>A0A699IDZ6</accession>
<gene>
    <name evidence="2" type="ORF">Tci_516678</name>
</gene>
<organism evidence="2">
    <name type="scientific">Tanacetum cinerariifolium</name>
    <name type="common">Dalmatian daisy</name>
    <name type="synonym">Chrysanthemum cinerariifolium</name>
    <dbReference type="NCBI Taxonomy" id="118510"/>
    <lineage>
        <taxon>Eukaryota</taxon>
        <taxon>Viridiplantae</taxon>
        <taxon>Streptophyta</taxon>
        <taxon>Embryophyta</taxon>
        <taxon>Tracheophyta</taxon>
        <taxon>Spermatophyta</taxon>
        <taxon>Magnoliopsida</taxon>
        <taxon>eudicotyledons</taxon>
        <taxon>Gunneridae</taxon>
        <taxon>Pentapetalae</taxon>
        <taxon>asterids</taxon>
        <taxon>campanulids</taxon>
        <taxon>Asterales</taxon>
        <taxon>Asteraceae</taxon>
        <taxon>Asteroideae</taxon>
        <taxon>Anthemideae</taxon>
        <taxon>Anthemidinae</taxon>
        <taxon>Tanacetum</taxon>
    </lineage>
</organism>
<comment type="caution">
    <text evidence="2">The sequence shown here is derived from an EMBL/GenBank/DDBJ whole genome shotgun (WGS) entry which is preliminary data.</text>
</comment>
<evidence type="ECO:0000313" key="2">
    <source>
        <dbReference type="EMBL" id="GEZ44705.1"/>
    </source>
</evidence>
<feature type="compositionally biased region" description="Basic and acidic residues" evidence="1">
    <location>
        <begin position="31"/>
        <end position="54"/>
    </location>
</feature>
<protein>
    <submittedName>
        <fullName evidence="2">Uncharacterized protein</fullName>
    </submittedName>
</protein>